<evidence type="ECO:0000256" key="4">
    <source>
        <dbReference type="ARBA" id="ARBA00022679"/>
    </source>
</evidence>
<dbReference type="SMART" id="SM00504">
    <property type="entry name" value="Ubox"/>
    <property type="match status" value="1"/>
</dbReference>
<evidence type="ECO:0000313" key="9">
    <source>
        <dbReference type="Proteomes" id="UP000636709"/>
    </source>
</evidence>
<keyword evidence="9" id="KW-1185">Reference proteome</keyword>
<dbReference type="UniPathway" id="UPA00143"/>
<feature type="repeat" description="ARM" evidence="6">
    <location>
        <begin position="491"/>
        <end position="533"/>
    </location>
</feature>
<protein>
    <recommendedName>
        <fullName evidence="3">RING-type E3 ubiquitin transferase</fullName>
        <ecNumber evidence="3">2.3.2.27</ecNumber>
    </recommendedName>
</protein>
<dbReference type="Proteomes" id="UP000636709">
    <property type="component" value="Unassembled WGS sequence"/>
</dbReference>
<dbReference type="GO" id="GO:0016567">
    <property type="term" value="P:protein ubiquitination"/>
    <property type="evidence" value="ECO:0007669"/>
    <property type="project" value="UniProtKB-UniPathway"/>
</dbReference>
<dbReference type="Pfam" id="PF25598">
    <property type="entry name" value="ARM_PUB"/>
    <property type="match status" value="1"/>
</dbReference>
<comment type="catalytic activity">
    <reaction evidence="1">
        <text>S-ubiquitinyl-[E2 ubiquitin-conjugating enzyme]-L-cysteine + [acceptor protein]-L-lysine = [E2 ubiquitin-conjugating enzyme]-L-cysteine + N(6)-ubiquitinyl-[acceptor protein]-L-lysine.</text>
        <dbReference type="EC" id="2.3.2.27"/>
    </reaction>
</comment>
<dbReference type="InterPro" id="IPR045210">
    <property type="entry name" value="RING-Ubox_PUB"/>
</dbReference>
<dbReference type="GO" id="GO:0061630">
    <property type="term" value="F:ubiquitin protein ligase activity"/>
    <property type="evidence" value="ECO:0007669"/>
    <property type="project" value="UniProtKB-EC"/>
</dbReference>
<reference evidence="8" key="1">
    <citation type="submission" date="2020-07" db="EMBL/GenBank/DDBJ databases">
        <title>Genome sequence and genetic diversity analysis of an under-domesticated orphan crop, white fonio (Digitaria exilis).</title>
        <authorList>
            <person name="Bennetzen J.L."/>
            <person name="Chen S."/>
            <person name="Ma X."/>
            <person name="Wang X."/>
            <person name="Yssel A.E.J."/>
            <person name="Chaluvadi S.R."/>
            <person name="Johnson M."/>
            <person name="Gangashetty P."/>
            <person name="Hamidou F."/>
            <person name="Sanogo M.D."/>
            <person name="Zwaenepoel A."/>
            <person name="Wallace J."/>
            <person name="Van De Peer Y."/>
            <person name="Van Deynze A."/>
        </authorList>
    </citation>
    <scope>NUCLEOTIDE SEQUENCE</scope>
    <source>
        <tissue evidence="8">Leaves</tissue>
    </source>
</reference>
<dbReference type="PROSITE" id="PS51698">
    <property type="entry name" value="U_BOX"/>
    <property type="match status" value="1"/>
</dbReference>
<dbReference type="InterPro" id="IPR011989">
    <property type="entry name" value="ARM-like"/>
</dbReference>
<dbReference type="EC" id="2.3.2.27" evidence="3"/>
<dbReference type="PROSITE" id="PS50176">
    <property type="entry name" value="ARM_REPEAT"/>
    <property type="match status" value="1"/>
</dbReference>
<dbReference type="OrthoDB" id="629492at2759"/>
<name>A0A835BL55_9POAL</name>
<dbReference type="InterPro" id="IPR016024">
    <property type="entry name" value="ARM-type_fold"/>
</dbReference>
<dbReference type="PANTHER" id="PTHR23315:SF274">
    <property type="entry name" value="RING-TYPE E3 UBIQUITIN TRANSFERASE"/>
    <property type="match status" value="1"/>
</dbReference>
<dbReference type="SMART" id="SM00185">
    <property type="entry name" value="ARM"/>
    <property type="match status" value="3"/>
</dbReference>
<dbReference type="FunFam" id="1.25.10.10:FF:000317">
    <property type="entry name" value="RING-type E3 ubiquitin transferase"/>
    <property type="match status" value="1"/>
</dbReference>
<dbReference type="SUPFAM" id="SSF57850">
    <property type="entry name" value="RING/U-box"/>
    <property type="match status" value="1"/>
</dbReference>
<dbReference type="AlphaFoldDB" id="A0A835BL55"/>
<evidence type="ECO:0000259" key="7">
    <source>
        <dbReference type="PROSITE" id="PS51698"/>
    </source>
</evidence>
<dbReference type="Pfam" id="PF04564">
    <property type="entry name" value="U-box"/>
    <property type="match status" value="1"/>
</dbReference>
<sequence>MPRPSSLSLHRVPLLISSHLISSLNSTHLYSIKSYNPFVLLHLRLLFGLYWKLELDLDRVVYRLITAAAEMDNIATIDAWPSSPYSSSAPDGEVLRSLHRLARDLSAAEAPAPFLRPVFAAVARRARLLAAVFDDLLLCGGAAAAGPLLLLPRSASLCLREVLLVLQRFKALVADCAARSRMRLLLQSDEVAARAGELQHDLATLLDLLPVADLGLADDVADLLALASRQCRRRAGAAEVVELKSGVLALIHEVEREIVPGRERLEGILEEVGINDPASCSDEIETLEREIGELVAERWTPSMVALVGLLRYAKCVLFSAATPRPVDYSKADLDDDDGADEPPSPPVDFRCPISLELMRDPVVASSGQTYDRESIARWFGSGKSTCPKTGQKLANLELVPNKALKTLIARWCRENGVAVEVVDGGKAEPASLSVAVAANKAALEAARMTASFLVKKLSATFSPEATKRVVHEIRQLAKSGSDNRAFIGEAGAAALIVPLLRSEDSALQLNAVTALLNLSILEANKRRIMHAEGAVDALCHVMRSGASWRAKENAAATVLSLAAVHAYRRRLGRNARVVEAVVELARTGPPSTKKDALAALLSLSGERENIGRLVEAGAAEASVSAIGEEEAAAAVLASLAKRGGAEAIVAVDGAVARLVAEMRRGTEWSRECAAAALVLLCRRAGAKAAAQVMAVSGVEWAIWELLGTGTERARRKAASLGRACRRWAAAANAASAERSTTECPTVSGAATAVTTAS</sequence>
<keyword evidence="4" id="KW-0808">Transferase</keyword>
<evidence type="ECO:0000313" key="8">
    <source>
        <dbReference type="EMBL" id="KAF8703752.1"/>
    </source>
</evidence>
<feature type="domain" description="U-box" evidence="7">
    <location>
        <begin position="344"/>
        <end position="418"/>
    </location>
</feature>
<organism evidence="8 9">
    <name type="scientific">Digitaria exilis</name>
    <dbReference type="NCBI Taxonomy" id="1010633"/>
    <lineage>
        <taxon>Eukaryota</taxon>
        <taxon>Viridiplantae</taxon>
        <taxon>Streptophyta</taxon>
        <taxon>Embryophyta</taxon>
        <taxon>Tracheophyta</taxon>
        <taxon>Spermatophyta</taxon>
        <taxon>Magnoliopsida</taxon>
        <taxon>Liliopsida</taxon>
        <taxon>Poales</taxon>
        <taxon>Poaceae</taxon>
        <taxon>PACMAD clade</taxon>
        <taxon>Panicoideae</taxon>
        <taxon>Panicodae</taxon>
        <taxon>Paniceae</taxon>
        <taxon>Anthephorinae</taxon>
        <taxon>Digitaria</taxon>
    </lineage>
</organism>
<comment type="caution">
    <text evidence="8">The sequence shown here is derived from an EMBL/GenBank/DDBJ whole genome shotgun (WGS) entry which is preliminary data.</text>
</comment>
<evidence type="ECO:0000256" key="2">
    <source>
        <dbReference type="ARBA" id="ARBA00004906"/>
    </source>
</evidence>
<proteinExistence type="predicted"/>
<gene>
    <name evidence="8" type="ORF">HU200_031841</name>
</gene>
<dbReference type="CDD" id="cd16664">
    <property type="entry name" value="RING-Ubox_PUB"/>
    <property type="match status" value="1"/>
</dbReference>
<evidence type="ECO:0000256" key="5">
    <source>
        <dbReference type="ARBA" id="ARBA00022786"/>
    </source>
</evidence>
<dbReference type="Gene3D" id="3.30.40.10">
    <property type="entry name" value="Zinc/RING finger domain, C3HC4 (zinc finger)"/>
    <property type="match status" value="1"/>
</dbReference>
<keyword evidence="5" id="KW-0833">Ubl conjugation pathway</keyword>
<evidence type="ECO:0000256" key="3">
    <source>
        <dbReference type="ARBA" id="ARBA00012483"/>
    </source>
</evidence>
<dbReference type="InterPro" id="IPR058678">
    <property type="entry name" value="ARM_PUB"/>
</dbReference>
<evidence type="ECO:0000256" key="6">
    <source>
        <dbReference type="PROSITE-ProRule" id="PRU00259"/>
    </source>
</evidence>
<evidence type="ECO:0000256" key="1">
    <source>
        <dbReference type="ARBA" id="ARBA00000900"/>
    </source>
</evidence>
<dbReference type="SUPFAM" id="SSF48371">
    <property type="entry name" value="ARM repeat"/>
    <property type="match status" value="1"/>
</dbReference>
<dbReference type="InterPro" id="IPR000225">
    <property type="entry name" value="Armadillo"/>
</dbReference>
<comment type="pathway">
    <text evidence="2">Protein modification; protein ubiquitination.</text>
</comment>
<dbReference type="FunFam" id="3.30.40.10:FF:000442">
    <property type="entry name" value="RING-type E3 ubiquitin transferase"/>
    <property type="match status" value="1"/>
</dbReference>
<dbReference type="PANTHER" id="PTHR23315">
    <property type="entry name" value="U BOX DOMAIN-CONTAINING"/>
    <property type="match status" value="1"/>
</dbReference>
<dbReference type="EMBL" id="JACEFO010001777">
    <property type="protein sequence ID" value="KAF8703752.1"/>
    <property type="molecule type" value="Genomic_DNA"/>
</dbReference>
<dbReference type="InterPro" id="IPR003613">
    <property type="entry name" value="Ubox_domain"/>
</dbReference>
<dbReference type="Gene3D" id="1.25.10.10">
    <property type="entry name" value="Leucine-rich Repeat Variant"/>
    <property type="match status" value="1"/>
</dbReference>
<accession>A0A835BL55</accession>
<dbReference type="InterPro" id="IPR013083">
    <property type="entry name" value="Znf_RING/FYVE/PHD"/>
</dbReference>